<proteinExistence type="predicted"/>
<dbReference type="InterPro" id="IPR013783">
    <property type="entry name" value="Ig-like_fold"/>
</dbReference>
<keyword evidence="1" id="KW-0472">Membrane</keyword>
<keyword evidence="1" id="KW-1133">Transmembrane helix</keyword>
<dbReference type="Pfam" id="PF07705">
    <property type="entry name" value="CARDB"/>
    <property type="match status" value="1"/>
</dbReference>
<reference evidence="3" key="1">
    <citation type="journal article" date="2014" name="Genome Biol. Evol.">
        <title>Pangenome evidence for extensive interdomain horizontal transfer affecting lineage core and shell genes in uncultured planktonic thaumarchaeota and euryarchaeota.</title>
        <authorList>
            <person name="Deschamps P."/>
            <person name="Zivanovic Y."/>
            <person name="Moreira D."/>
            <person name="Rodriguez-Valera F."/>
            <person name="Lopez-Garcia P."/>
        </authorList>
    </citation>
    <scope>NUCLEOTIDE SEQUENCE</scope>
</reference>
<name>A0A075GWM3_9EURY</name>
<evidence type="ECO:0000256" key="1">
    <source>
        <dbReference type="SAM" id="Phobius"/>
    </source>
</evidence>
<dbReference type="Gene3D" id="2.60.40.10">
    <property type="entry name" value="Immunoglobulins"/>
    <property type="match status" value="2"/>
</dbReference>
<keyword evidence="1" id="KW-0812">Transmembrane</keyword>
<feature type="transmembrane region" description="Helical" evidence="1">
    <location>
        <begin position="395"/>
        <end position="414"/>
    </location>
</feature>
<dbReference type="EMBL" id="KF900763">
    <property type="protein sequence ID" value="AIF06208.1"/>
    <property type="molecule type" value="Genomic_DNA"/>
</dbReference>
<evidence type="ECO:0000259" key="2">
    <source>
        <dbReference type="Pfam" id="PF07705"/>
    </source>
</evidence>
<protein>
    <recommendedName>
        <fullName evidence="2">CARDB domain-containing protein</fullName>
    </recommendedName>
</protein>
<dbReference type="AlphaFoldDB" id="A0A075GWM3"/>
<accession>A0A075GWM3</accession>
<organism evidence="3">
    <name type="scientific">uncultured marine group II/III euryarchaeote KM3_190_A12</name>
    <dbReference type="NCBI Taxonomy" id="1457961"/>
    <lineage>
        <taxon>Archaea</taxon>
        <taxon>Methanobacteriati</taxon>
        <taxon>Methanobacteriota</taxon>
        <taxon>environmental samples</taxon>
    </lineage>
</organism>
<sequence length="424" mass="46138">MFRLFLLALPALALLSLPAGSAEPGVVFSATETSVTVWLGETAQFSLNVTNTGNSSAQVWLNITGNELGVASFAATGTSSRELTMEANATATAQVLVTVGARTPWYNLTVNAASGGGEATLGLSVALLYIELGIAEVFIPEGYATRTFRIGEPVIFRFSVQNSGTAAAEDARLYLFGDRNGIREPMVNKFGTYYAEFLVPPPDQETTVVFIWEVAAGEWTNLQAQVNPSCDEARIIFGCDEELNRLIDEGGNYDNNHFPREGFLEFITGQPLEFPIIPDFLLSDIAFDPARPQSGDSVKVTVTIVNLGQDGWSPVEGEMAVRLDDGRGELLSTVVAEPLPVDGQALVIFHWQAPEVERDTVVTLRLTIDASGDIHQLDEENDSLEVSVLIEKRSYSWLWLSLILLTVAGSLIVIRRHRSSPPVW</sequence>
<dbReference type="InterPro" id="IPR011635">
    <property type="entry name" value="CARDB"/>
</dbReference>
<feature type="domain" description="CARDB" evidence="2">
    <location>
        <begin position="278"/>
        <end position="384"/>
    </location>
</feature>
<evidence type="ECO:0000313" key="3">
    <source>
        <dbReference type="EMBL" id="AIF06208.1"/>
    </source>
</evidence>